<proteinExistence type="predicted"/>
<accession>A0A6J5NHF8</accession>
<reference evidence="1" key="1">
    <citation type="submission" date="2020-04" db="EMBL/GenBank/DDBJ databases">
        <authorList>
            <person name="Chiriac C."/>
            <person name="Salcher M."/>
            <person name="Ghai R."/>
            <person name="Kavagutti S V."/>
        </authorList>
    </citation>
    <scope>NUCLEOTIDE SEQUENCE</scope>
</reference>
<name>A0A6J5NHF8_9CAUD</name>
<gene>
    <name evidence="1" type="ORF">UFOVP695_30</name>
</gene>
<protein>
    <submittedName>
        <fullName evidence="1">Uncharacterized protein</fullName>
    </submittedName>
</protein>
<sequence length="103" mass="12583">MGMGWNMNYYKNYSHFCKNTIHKYTFDEVLEVSKEYKYIYKATQNFFRCDFDGKYSLYILSNEDLDYLMDFLNKLKVIKMINRALTIYNSKTLYNIKEKIEVI</sequence>
<dbReference type="EMBL" id="LR796667">
    <property type="protein sequence ID" value="CAB4158152.1"/>
    <property type="molecule type" value="Genomic_DNA"/>
</dbReference>
<organism evidence="1">
    <name type="scientific">uncultured Caudovirales phage</name>
    <dbReference type="NCBI Taxonomy" id="2100421"/>
    <lineage>
        <taxon>Viruses</taxon>
        <taxon>Duplodnaviria</taxon>
        <taxon>Heunggongvirae</taxon>
        <taxon>Uroviricota</taxon>
        <taxon>Caudoviricetes</taxon>
        <taxon>Peduoviridae</taxon>
        <taxon>Maltschvirus</taxon>
        <taxon>Maltschvirus maltsch</taxon>
    </lineage>
</organism>
<evidence type="ECO:0000313" key="1">
    <source>
        <dbReference type="EMBL" id="CAB4158152.1"/>
    </source>
</evidence>